<sequence length="101" mass="10883">QDEVDFCLQRSTGLWNRYDNFENTRPSRTRRQTARVIRDHRELHRSEGRSQALRKRFRARGAGTYDAGEAFAPPAPAPPAAAMYSGSAAAGDGGGGGGGSC</sequence>
<evidence type="ECO:0000256" key="1">
    <source>
        <dbReference type="SAM" id="MobiDB-lite"/>
    </source>
</evidence>
<feature type="compositionally biased region" description="Gly residues" evidence="1">
    <location>
        <begin position="91"/>
        <end position="101"/>
    </location>
</feature>
<evidence type="ECO:0000313" key="2">
    <source>
        <dbReference type="EMBL" id="GMR35248.1"/>
    </source>
</evidence>
<evidence type="ECO:0000313" key="3">
    <source>
        <dbReference type="Proteomes" id="UP001328107"/>
    </source>
</evidence>
<dbReference type="Proteomes" id="UP001328107">
    <property type="component" value="Unassembled WGS sequence"/>
</dbReference>
<proteinExistence type="predicted"/>
<feature type="non-terminal residue" evidence="2">
    <location>
        <position position="101"/>
    </location>
</feature>
<dbReference type="AlphaFoldDB" id="A0AAN4ZB16"/>
<feature type="compositionally biased region" description="Low complexity" evidence="1">
    <location>
        <begin position="80"/>
        <end position="90"/>
    </location>
</feature>
<keyword evidence="3" id="KW-1185">Reference proteome</keyword>
<gene>
    <name evidence="2" type="ORF">PMAYCL1PPCAC_05443</name>
</gene>
<accession>A0AAN4ZB16</accession>
<name>A0AAN4ZB16_9BILA</name>
<protein>
    <submittedName>
        <fullName evidence="2">Uncharacterized protein</fullName>
    </submittedName>
</protein>
<organism evidence="2 3">
    <name type="scientific">Pristionchus mayeri</name>
    <dbReference type="NCBI Taxonomy" id="1317129"/>
    <lineage>
        <taxon>Eukaryota</taxon>
        <taxon>Metazoa</taxon>
        <taxon>Ecdysozoa</taxon>
        <taxon>Nematoda</taxon>
        <taxon>Chromadorea</taxon>
        <taxon>Rhabditida</taxon>
        <taxon>Rhabditina</taxon>
        <taxon>Diplogasteromorpha</taxon>
        <taxon>Diplogasteroidea</taxon>
        <taxon>Neodiplogasteridae</taxon>
        <taxon>Pristionchus</taxon>
    </lineage>
</organism>
<reference evidence="3" key="1">
    <citation type="submission" date="2022-10" db="EMBL/GenBank/DDBJ databases">
        <title>Genome assembly of Pristionchus species.</title>
        <authorList>
            <person name="Yoshida K."/>
            <person name="Sommer R.J."/>
        </authorList>
    </citation>
    <scope>NUCLEOTIDE SEQUENCE [LARGE SCALE GENOMIC DNA]</scope>
    <source>
        <strain evidence="3">RS5460</strain>
    </source>
</reference>
<feature type="region of interest" description="Disordered" evidence="1">
    <location>
        <begin position="65"/>
        <end position="101"/>
    </location>
</feature>
<comment type="caution">
    <text evidence="2">The sequence shown here is derived from an EMBL/GenBank/DDBJ whole genome shotgun (WGS) entry which is preliminary data.</text>
</comment>
<dbReference type="EMBL" id="BTRK01000002">
    <property type="protein sequence ID" value="GMR35248.1"/>
    <property type="molecule type" value="Genomic_DNA"/>
</dbReference>
<feature type="non-terminal residue" evidence="2">
    <location>
        <position position="1"/>
    </location>
</feature>